<organism evidence="2 3">
    <name type="scientific">Circinella minor</name>
    <dbReference type="NCBI Taxonomy" id="1195481"/>
    <lineage>
        <taxon>Eukaryota</taxon>
        <taxon>Fungi</taxon>
        <taxon>Fungi incertae sedis</taxon>
        <taxon>Mucoromycota</taxon>
        <taxon>Mucoromycotina</taxon>
        <taxon>Mucoromycetes</taxon>
        <taxon>Mucorales</taxon>
        <taxon>Lichtheimiaceae</taxon>
        <taxon>Circinella</taxon>
    </lineage>
</organism>
<comment type="caution">
    <text evidence="2">The sequence shown here is derived from an EMBL/GenBank/DDBJ whole genome shotgun (WGS) entry which is preliminary data.</text>
</comment>
<feature type="transmembrane region" description="Helical" evidence="1">
    <location>
        <begin position="208"/>
        <end position="229"/>
    </location>
</feature>
<proteinExistence type="predicted"/>
<protein>
    <submittedName>
        <fullName evidence="2">Uncharacterized protein</fullName>
    </submittedName>
</protein>
<feature type="transmembrane region" description="Helical" evidence="1">
    <location>
        <begin position="25"/>
        <end position="48"/>
    </location>
</feature>
<dbReference type="OrthoDB" id="441172at2759"/>
<evidence type="ECO:0000256" key="1">
    <source>
        <dbReference type="SAM" id="Phobius"/>
    </source>
</evidence>
<feature type="transmembrane region" description="Helical" evidence="1">
    <location>
        <begin position="466"/>
        <end position="485"/>
    </location>
</feature>
<sequence>MPVNSTIGFARYQQQDTSGRPTNDLASIILFFSVIFIILLSVIFYLWITRWHKVPAQQRREEQVEDQKEIDQLVQNLKDQVKTIFRIPIVNMIYILFTKKQHQQSHEHRKVYAYKLYHLFSLVCIIVMLVSFIVLIGTVASSSSQTNQGPSSFILQTFLFVFVLCVNLYLITRQRCYYKERKELFGSDDAHMHAVYKTRFKDWDSKMWTNWVQIAILIIEFFQLLVFPLRDLITVNLFNTNDNNDTSNNNNTNDNNNEEHGNFFDLVTIVMNAGGFMPDMRTPTWYTYSVWTVFTTSVLGLFIAVIVHCINIWRPYKIPTRWVHWCIPVTTLLYIPVLTTFVSSAACQTLNVPSNEFSNTLRCHSSDISQQLYLWTSLGGYIIAYFLLTIFLTSYERIPKHNEIAFKSISVAFIKNMGLFLAIVYLLVETTSQKNRMRAILSIMILLTMICYNIKARPCYVDKINYFRTASFSCILWTSVLVAVLSDTNAAAILGPLTVLCIIIGGWGLIIIIFLLIYFTYYKQPSDYCEDEYPPLPPTTIATNTTMLSSPYYNNNNMFYDSRSKRSKEENYLDGDARRNTMLWSPTHQQGTSNDPRMIPLEPVVEETSNISSYQSTTRHTQKQQQPGEGLFGWATKWWIGSSSLASR</sequence>
<feature type="transmembrane region" description="Helical" evidence="1">
    <location>
        <begin position="116"/>
        <end position="141"/>
    </location>
</feature>
<name>A0A8H7SBX9_9FUNG</name>
<evidence type="ECO:0000313" key="2">
    <source>
        <dbReference type="EMBL" id="KAG2225693.1"/>
    </source>
</evidence>
<feature type="transmembrane region" description="Helical" evidence="1">
    <location>
        <begin position="153"/>
        <end position="172"/>
    </location>
</feature>
<feature type="transmembrane region" description="Helical" evidence="1">
    <location>
        <begin position="325"/>
        <end position="352"/>
    </location>
</feature>
<reference evidence="2 3" key="1">
    <citation type="submission" date="2020-12" db="EMBL/GenBank/DDBJ databases">
        <title>Metabolic potential, ecology and presence of endohyphal bacteria is reflected in genomic diversity of Mucoromycotina.</title>
        <authorList>
            <person name="Muszewska A."/>
            <person name="Okrasinska A."/>
            <person name="Steczkiewicz K."/>
            <person name="Drgas O."/>
            <person name="Orlowska M."/>
            <person name="Perlinska-Lenart U."/>
            <person name="Aleksandrzak-Piekarczyk T."/>
            <person name="Szatraj K."/>
            <person name="Zielenkiewicz U."/>
            <person name="Pilsyk S."/>
            <person name="Malc E."/>
            <person name="Mieczkowski P."/>
            <person name="Kruszewska J.S."/>
            <person name="Biernat P."/>
            <person name="Pawlowska J."/>
        </authorList>
    </citation>
    <scope>NUCLEOTIDE SEQUENCE [LARGE SCALE GENOMIC DNA]</scope>
    <source>
        <strain evidence="2 3">CBS 142.35</strain>
    </source>
</reference>
<feature type="transmembrane region" description="Helical" evidence="1">
    <location>
        <begin position="437"/>
        <end position="454"/>
    </location>
</feature>
<gene>
    <name evidence="2" type="ORF">INT45_012165</name>
</gene>
<dbReference type="AlphaFoldDB" id="A0A8H7SBX9"/>
<feature type="transmembrane region" description="Helical" evidence="1">
    <location>
        <begin position="404"/>
        <end position="425"/>
    </location>
</feature>
<keyword evidence="3" id="KW-1185">Reference proteome</keyword>
<evidence type="ECO:0000313" key="3">
    <source>
        <dbReference type="Proteomes" id="UP000646827"/>
    </source>
</evidence>
<keyword evidence="1" id="KW-0812">Transmembrane</keyword>
<keyword evidence="1" id="KW-1133">Transmembrane helix</keyword>
<dbReference type="Proteomes" id="UP000646827">
    <property type="component" value="Unassembled WGS sequence"/>
</dbReference>
<feature type="transmembrane region" description="Helical" evidence="1">
    <location>
        <begin position="288"/>
        <end position="313"/>
    </location>
</feature>
<accession>A0A8H7SBX9</accession>
<feature type="non-terminal residue" evidence="2">
    <location>
        <position position="1"/>
    </location>
</feature>
<keyword evidence="1" id="KW-0472">Membrane</keyword>
<feature type="transmembrane region" description="Helical" evidence="1">
    <location>
        <begin position="497"/>
        <end position="519"/>
    </location>
</feature>
<feature type="transmembrane region" description="Helical" evidence="1">
    <location>
        <begin position="372"/>
        <end position="392"/>
    </location>
</feature>
<dbReference type="EMBL" id="JAEPRB010000025">
    <property type="protein sequence ID" value="KAG2225693.1"/>
    <property type="molecule type" value="Genomic_DNA"/>
</dbReference>